<reference evidence="2 3" key="1">
    <citation type="submission" date="2013-11" db="EMBL/GenBank/DDBJ databases">
        <title>The Damaraland mole rat (Fukomys damarensis) genome and evolution of African mole rats.</title>
        <authorList>
            <person name="Gladyshev V.N."/>
            <person name="Fang X."/>
        </authorList>
    </citation>
    <scope>NUCLEOTIDE SEQUENCE [LARGE SCALE GENOMIC DNA]</scope>
    <source>
        <tissue evidence="2">Liver</tissue>
    </source>
</reference>
<gene>
    <name evidence="2" type="ORF">H920_18768</name>
</gene>
<sequence>MDIIRKLFQFIRIAAIFEKAFYRDQQLSSSAALDPERPPAFPVSLSTHTLFPEDPDLEPLQVLFCELAAGFSWKLDLKERVVWVYDDDNDDFEIGHVSQSSCDSEMEQGLTDTDTENADFLDSND</sequence>
<protein>
    <submittedName>
        <fullName evidence="2">Uncharacterized protein</fullName>
    </submittedName>
</protein>
<dbReference type="Proteomes" id="UP000028990">
    <property type="component" value="Unassembled WGS sequence"/>
</dbReference>
<organism evidence="2 3">
    <name type="scientific">Fukomys damarensis</name>
    <name type="common">Damaraland mole rat</name>
    <name type="synonym">Cryptomys damarensis</name>
    <dbReference type="NCBI Taxonomy" id="885580"/>
    <lineage>
        <taxon>Eukaryota</taxon>
        <taxon>Metazoa</taxon>
        <taxon>Chordata</taxon>
        <taxon>Craniata</taxon>
        <taxon>Vertebrata</taxon>
        <taxon>Euteleostomi</taxon>
        <taxon>Mammalia</taxon>
        <taxon>Eutheria</taxon>
        <taxon>Euarchontoglires</taxon>
        <taxon>Glires</taxon>
        <taxon>Rodentia</taxon>
        <taxon>Hystricomorpha</taxon>
        <taxon>Bathyergidae</taxon>
        <taxon>Fukomys</taxon>
    </lineage>
</organism>
<evidence type="ECO:0000313" key="3">
    <source>
        <dbReference type="Proteomes" id="UP000028990"/>
    </source>
</evidence>
<accession>A0A091DAS1</accession>
<feature type="compositionally biased region" description="Acidic residues" evidence="1">
    <location>
        <begin position="113"/>
        <end position="125"/>
    </location>
</feature>
<name>A0A091DAS1_FUKDA</name>
<dbReference type="EMBL" id="KN124869">
    <property type="protein sequence ID" value="KFO19931.1"/>
    <property type="molecule type" value="Genomic_DNA"/>
</dbReference>
<feature type="region of interest" description="Disordered" evidence="1">
    <location>
        <begin position="96"/>
        <end position="125"/>
    </location>
</feature>
<evidence type="ECO:0000313" key="2">
    <source>
        <dbReference type="EMBL" id="KFO19931.1"/>
    </source>
</evidence>
<keyword evidence="3" id="KW-1185">Reference proteome</keyword>
<dbReference type="AlphaFoldDB" id="A0A091DAS1"/>
<evidence type="ECO:0000256" key="1">
    <source>
        <dbReference type="SAM" id="MobiDB-lite"/>
    </source>
</evidence>
<proteinExistence type="predicted"/>